<name>A0ABY6KC80_9ARAC</name>
<keyword evidence="3" id="KW-1185">Reference proteome</keyword>
<feature type="compositionally biased region" description="Basic and acidic residues" evidence="1">
    <location>
        <begin position="357"/>
        <end position="374"/>
    </location>
</feature>
<evidence type="ECO:0000256" key="1">
    <source>
        <dbReference type="SAM" id="MobiDB-lite"/>
    </source>
</evidence>
<feature type="region of interest" description="Disordered" evidence="1">
    <location>
        <begin position="339"/>
        <end position="394"/>
    </location>
</feature>
<gene>
    <name evidence="2" type="ORF">LAZ67_4001538</name>
</gene>
<sequence>MAGERKQTVESILQAKEEEETDQVDEEVDPIVHIPHPKEVLESIQTLRLFLQCQDESKSLHRHLSDLDNIEKSVQHLVRDGGGYIERASHFLRRRLEDDIVCSDSPSLSDLGPIHRLPNGRASGWDGSPFEFVKRFLRRNSLASLRGFSTPRGLASIFKVQQGHPAAENARWPGLQAFCSISLPTTDYGFLSGVLMGRLRRHLPNLVPDCQTYAVPEPSSSWNIALVYDEAAGASRHDTPLAVISLDLKSHAAIGIGDVHTRAFLPFNEVGQGCRLSAVLFIIGVGPLLRRLERILGHSSAVAYADDIVLFIMDDAHFELLCRLPPRLHGRVDIEVRLASGNTGPRGPKISQTPPSEEPKELWTPRGEDSKEPIESDPDYESGENTTFPKRENTLGRTQEIAPSQEDATPPPAVSDVLGSLTRTLHQLSAATGLSRDVELPRYDGSYEAQSFFDNYDAQADLALLQYTERLRRLPNLLHGKALHYFRSLKFDKLYYVDARQDLIDLFPETINASFDRFLAIKLSDRSALEEYYQKRTVCGLQLNLPHTILLESLTDGLPVADQRIVAAVQPNTLQEWYRVVYQPFLRTVTEVQCSATVVSATQLRCQSTPFILQVLWRHALARPVPQTACTEPSKTCVLSHNLSTARKNCVVLFCTLPS</sequence>
<protein>
    <recommendedName>
        <fullName evidence="4">Reverse transcriptase domain-containing protein</fullName>
    </recommendedName>
</protein>
<dbReference type="Proteomes" id="UP001235939">
    <property type="component" value="Chromosome 04"/>
</dbReference>
<dbReference type="EMBL" id="CP092866">
    <property type="protein sequence ID" value="UYV66394.1"/>
    <property type="molecule type" value="Genomic_DNA"/>
</dbReference>
<accession>A0ABY6KC80</accession>
<reference evidence="2 3" key="1">
    <citation type="submission" date="2022-01" db="EMBL/GenBank/DDBJ databases">
        <title>A chromosomal length assembly of Cordylochernes scorpioides.</title>
        <authorList>
            <person name="Zeh D."/>
            <person name="Zeh J."/>
        </authorList>
    </citation>
    <scope>NUCLEOTIDE SEQUENCE [LARGE SCALE GENOMIC DNA]</scope>
    <source>
        <strain evidence="2">IN4F17</strain>
        <tissue evidence="2">Whole Body</tissue>
    </source>
</reference>
<feature type="region of interest" description="Disordered" evidence="1">
    <location>
        <begin position="1"/>
        <end position="26"/>
    </location>
</feature>
<feature type="compositionally biased region" description="Acidic residues" evidence="1">
    <location>
        <begin position="17"/>
        <end position="26"/>
    </location>
</feature>
<evidence type="ECO:0000313" key="2">
    <source>
        <dbReference type="EMBL" id="UYV66394.1"/>
    </source>
</evidence>
<organism evidence="2 3">
    <name type="scientific">Cordylochernes scorpioides</name>
    <dbReference type="NCBI Taxonomy" id="51811"/>
    <lineage>
        <taxon>Eukaryota</taxon>
        <taxon>Metazoa</taxon>
        <taxon>Ecdysozoa</taxon>
        <taxon>Arthropoda</taxon>
        <taxon>Chelicerata</taxon>
        <taxon>Arachnida</taxon>
        <taxon>Pseudoscorpiones</taxon>
        <taxon>Cheliferoidea</taxon>
        <taxon>Chernetidae</taxon>
        <taxon>Cordylochernes</taxon>
    </lineage>
</organism>
<proteinExistence type="predicted"/>
<evidence type="ECO:0008006" key="4">
    <source>
        <dbReference type="Google" id="ProtNLM"/>
    </source>
</evidence>
<evidence type="ECO:0000313" key="3">
    <source>
        <dbReference type="Proteomes" id="UP001235939"/>
    </source>
</evidence>